<gene>
    <name evidence="2" type="ORF">FHU39_000658</name>
</gene>
<feature type="transmembrane region" description="Helical" evidence="1">
    <location>
        <begin position="235"/>
        <end position="254"/>
    </location>
</feature>
<comment type="caution">
    <text evidence="2">The sequence shown here is derived from an EMBL/GenBank/DDBJ whole genome shotgun (WGS) entry which is preliminary data.</text>
</comment>
<feature type="transmembrane region" description="Helical" evidence="1">
    <location>
        <begin position="98"/>
        <end position="118"/>
    </location>
</feature>
<evidence type="ECO:0000313" key="2">
    <source>
        <dbReference type="EMBL" id="MBB2890674.1"/>
    </source>
</evidence>
<feature type="transmembrane region" description="Helical" evidence="1">
    <location>
        <begin position="172"/>
        <end position="192"/>
    </location>
</feature>
<dbReference type="Proteomes" id="UP000559182">
    <property type="component" value="Unassembled WGS sequence"/>
</dbReference>
<name>A0A839N3N8_9MICO</name>
<keyword evidence="1" id="KW-1133">Transmembrane helix</keyword>
<dbReference type="RefSeq" id="WP_183318951.1">
    <property type="nucleotide sequence ID" value="NZ_JACHVQ010000001.1"/>
</dbReference>
<feature type="transmembrane region" description="Helical" evidence="1">
    <location>
        <begin position="138"/>
        <end position="160"/>
    </location>
</feature>
<feature type="transmembrane region" description="Helical" evidence="1">
    <location>
        <begin position="266"/>
        <end position="285"/>
    </location>
</feature>
<dbReference type="EMBL" id="JACHVQ010000001">
    <property type="protein sequence ID" value="MBB2890674.1"/>
    <property type="molecule type" value="Genomic_DNA"/>
</dbReference>
<dbReference type="AlphaFoldDB" id="A0A839N3N8"/>
<proteinExistence type="predicted"/>
<keyword evidence="3" id="KW-1185">Reference proteome</keyword>
<reference evidence="2 3" key="1">
    <citation type="submission" date="2020-08" db="EMBL/GenBank/DDBJ databases">
        <title>Sequencing the genomes of 1000 actinobacteria strains.</title>
        <authorList>
            <person name="Klenk H.-P."/>
        </authorList>
    </citation>
    <scope>NUCLEOTIDE SEQUENCE [LARGE SCALE GENOMIC DNA]</scope>
    <source>
        <strain evidence="2 3">DSM 105369</strain>
    </source>
</reference>
<feature type="transmembrane region" description="Helical" evidence="1">
    <location>
        <begin position="59"/>
        <end position="77"/>
    </location>
</feature>
<accession>A0A839N3N8</accession>
<keyword evidence="1" id="KW-0472">Membrane</keyword>
<organism evidence="2 3">
    <name type="scientific">Flexivirga oryzae</name>
    <dbReference type="NCBI Taxonomy" id="1794944"/>
    <lineage>
        <taxon>Bacteria</taxon>
        <taxon>Bacillati</taxon>
        <taxon>Actinomycetota</taxon>
        <taxon>Actinomycetes</taxon>
        <taxon>Micrococcales</taxon>
        <taxon>Dermacoccaceae</taxon>
        <taxon>Flexivirga</taxon>
    </lineage>
</organism>
<feature type="transmembrane region" description="Helical" evidence="1">
    <location>
        <begin position="34"/>
        <end position="53"/>
    </location>
</feature>
<evidence type="ECO:0000313" key="3">
    <source>
        <dbReference type="Proteomes" id="UP000559182"/>
    </source>
</evidence>
<sequence length="306" mass="32436">MSAIAFPAPVRAEHPSTLAQLARLEAVRYAKHPLFLLGFALALVCEAGTFGPIELDRQVVPAFFIGLLGIVVGARLTRTIDRANPLLESVPTSEATRTAALCLACSVPMSAGLVTVLFHRAFLAANPVPDFTYGTYHGWQLVIIQFVLPVLACAGGPLLGVAVGRWLRLPGAALLSLLVVMVWSMIVSYAPMQNMDANTWPSRILHLAGPYTAWASSDASELPPTTVTSFTGSTLWFAVWTVALCALAACGALWHDRGARSRRLLSVGLGWIAIALVALVLAVLGGNTHLFNTTVDGTVPTDTAAQ</sequence>
<protein>
    <submittedName>
        <fullName evidence="2">Uncharacterized protein</fullName>
    </submittedName>
</protein>
<evidence type="ECO:0000256" key="1">
    <source>
        <dbReference type="SAM" id="Phobius"/>
    </source>
</evidence>
<keyword evidence="1" id="KW-0812">Transmembrane</keyword>